<dbReference type="PANTHER" id="PTHR35841">
    <property type="entry name" value="PHOSPHONATES-BINDING PERIPLASMIC PROTEIN"/>
    <property type="match status" value="1"/>
</dbReference>
<dbReference type="KEGG" id="lpav:PLANPX_0027"/>
<dbReference type="RefSeq" id="WP_152096766.1">
    <property type="nucleotide sequence ID" value="NZ_AP021861.1"/>
</dbReference>
<evidence type="ECO:0000256" key="3">
    <source>
        <dbReference type="SAM" id="Phobius"/>
    </source>
</evidence>
<dbReference type="Gene3D" id="3.40.190.10">
    <property type="entry name" value="Periplasmic binding protein-like II"/>
    <property type="match status" value="2"/>
</dbReference>
<keyword evidence="3" id="KW-0812">Transmembrane</keyword>
<evidence type="ECO:0000256" key="2">
    <source>
        <dbReference type="ARBA" id="ARBA00022729"/>
    </source>
</evidence>
<protein>
    <submittedName>
        <fullName evidence="4">Phosphonate ABC transporter</fullName>
    </submittedName>
</protein>
<dbReference type="PANTHER" id="PTHR35841:SF1">
    <property type="entry name" value="PHOSPHONATES-BINDING PERIPLASMIC PROTEIN"/>
    <property type="match status" value="1"/>
</dbReference>
<evidence type="ECO:0000256" key="1">
    <source>
        <dbReference type="ARBA" id="ARBA00007162"/>
    </source>
</evidence>
<gene>
    <name evidence="4" type="ORF">PLANPX_0027</name>
</gene>
<keyword evidence="5" id="KW-1185">Reference proteome</keyword>
<proteinExistence type="inferred from homology"/>
<feature type="transmembrane region" description="Helical" evidence="3">
    <location>
        <begin position="12"/>
        <end position="29"/>
    </location>
</feature>
<evidence type="ECO:0000313" key="5">
    <source>
        <dbReference type="Proteomes" id="UP000326837"/>
    </source>
</evidence>
<evidence type="ECO:0000313" key="4">
    <source>
        <dbReference type="EMBL" id="BBO30415.1"/>
    </source>
</evidence>
<organism evidence="4 5">
    <name type="scientific">Lacipirellula parvula</name>
    <dbReference type="NCBI Taxonomy" id="2650471"/>
    <lineage>
        <taxon>Bacteria</taxon>
        <taxon>Pseudomonadati</taxon>
        <taxon>Planctomycetota</taxon>
        <taxon>Planctomycetia</taxon>
        <taxon>Pirellulales</taxon>
        <taxon>Lacipirellulaceae</taxon>
        <taxon>Lacipirellula</taxon>
    </lineage>
</organism>
<dbReference type="GO" id="GO:0055085">
    <property type="term" value="P:transmembrane transport"/>
    <property type="evidence" value="ECO:0007669"/>
    <property type="project" value="InterPro"/>
</dbReference>
<reference evidence="5" key="1">
    <citation type="submission" date="2019-10" db="EMBL/GenBank/DDBJ databases">
        <title>Lacipirellula parvula gen. nov., sp. nov., representing a lineage of planctomycetes widespread in freshwater anoxic habitats, and description of the family Lacipirellulaceae.</title>
        <authorList>
            <person name="Dedysh S.N."/>
            <person name="Kulichevskaya I.S."/>
            <person name="Beletsky A.V."/>
            <person name="Rakitin A.L."/>
            <person name="Mardanov A.V."/>
            <person name="Ivanova A.A."/>
            <person name="Saltykova V.X."/>
            <person name="Rijpstra W.I.C."/>
            <person name="Sinninghe Damste J.S."/>
            <person name="Ravin N.V."/>
        </authorList>
    </citation>
    <scope>NUCLEOTIDE SEQUENCE [LARGE SCALE GENOMIC DNA]</scope>
    <source>
        <strain evidence="5">PX69</strain>
    </source>
</reference>
<dbReference type="GO" id="GO:0043190">
    <property type="term" value="C:ATP-binding cassette (ABC) transporter complex"/>
    <property type="evidence" value="ECO:0007669"/>
    <property type="project" value="InterPro"/>
</dbReference>
<dbReference type="NCBIfam" id="TIGR01098">
    <property type="entry name" value="3A0109s03R"/>
    <property type="match status" value="1"/>
</dbReference>
<comment type="similarity">
    <text evidence="1">Belongs to the phosphate/phosphite/phosphonate binding protein family.</text>
</comment>
<keyword evidence="3" id="KW-1133">Transmembrane helix</keyword>
<dbReference type="InterPro" id="IPR005770">
    <property type="entry name" value="PhnD"/>
</dbReference>
<dbReference type="Pfam" id="PF12974">
    <property type="entry name" value="Phosphonate-bd"/>
    <property type="match status" value="1"/>
</dbReference>
<sequence>MSDASADGSFSFGRVLLLVVPLALIGWAARMYSGNLENSAQAHLERTMASRLLSDVAASEKLNAKYADADNDLVADPPKDEKELLDPETINFSYVASSDTEDEATTWKEFIAALSEKLGKPVKLVTYADVNEQMRALQNGELQVTAFATGETPEAVNEAGFVPAACFADADGNFSYTMKIIVPADSDIAKPEDLEGKRMTFVRPRSNSGCTAALVMLMNEHDLQPERDYSWGFSYGHENSIKGIAEKKFAAAAVASDILARMIANGDIAESDVKVIYESKPYPPGVLGYAYNLKPELRDGIVETFKTFDWKGTGLEAGPGKSGSVKFAPVEYKKDWEPVREINKTGGELFTKLASTAA</sequence>
<keyword evidence="2" id="KW-0732">Signal</keyword>
<dbReference type="EMBL" id="AP021861">
    <property type="protein sequence ID" value="BBO30415.1"/>
    <property type="molecule type" value="Genomic_DNA"/>
</dbReference>
<dbReference type="Proteomes" id="UP000326837">
    <property type="component" value="Chromosome"/>
</dbReference>
<keyword evidence="3" id="KW-0472">Membrane</keyword>
<dbReference type="SUPFAM" id="SSF53850">
    <property type="entry name" value="Periplasmic binding protein-like II"/>
    <property type="match status" value="1"/>
</dbReference>
<name>A0A5K7X256_9BACT</name>
<accession>A0A5K7X256</accession>
<dbReference type="AlphaFoldDB" id="A0A5K7X256"/>